<dbReference type="Proteomes" id="UP000518887">
    <property type="component" value="Unassembled WGS sequence"/>
</dbReference>
<keyword evidence="10" id="KW-1185">Reference proteome</keyword>
<dbReference type="InterPro" id="IPR002781">
    <property type="entry name" value="TM_pro_TauE-like"/>
</dbReference>
<dbReference type="AlphaFoldDB" id="A0A7W8G7A5"/>
<evidence type="ECO:0000256" key="7">
    <source>
        <dbReference type="ARBA" id="ARBA00023136"/>
    </source>
</evidence>
<dbReference type="GO" id="GO:0005886">
    <property type="term" value="C:plasma membrane"/>
    <property type="evidence" value="ECO:0007669"/>
    <property type="project" value="UniProtKB-SubCell"/>
</dbReference>
<evidence type="ECO:0000313" key="10">
    <source>
        <dbReference type="Proteomes" id="UP000518887"/>
    </source>
</evidence>
<accession>A0A7W8G7A5</accession>
<keyword evidence="4 8" id="KW-1003">Cell membrane</keyword>
<keyword evidence="7 8" id="KW-0472">Membrane</keyword>
<evidence type="ECO:0000256" key="6">
    <source>
        <dbReference type="ARBA" id="ARBA00022989"/>
    </source>
</evidence>
<reference evidence="9 10" key="1">
    <citation type="submission" date="2020-08" db="EMBL/GenBank/DDBJ databases">
        <title>Genomic Encyclopedia of Type Strains, Phase IV (KMG-IV): sequencing the most valuable type-strain genomes for metagenomic binning, comparative biology and taxonomic classification.</title>
        <authorList>
            <person name="Goeker M."/>
        </authorList>
    </citation>
    <scope>NUCLEOTIDE SEQUENCE [LARGE SCALE GENOMIC DNA]</scope>
    <source>
        <strain evidence="9 10">DSM 103462</strain>
    </source>
</reference>
<evidence type="ECO:0000256" key="4">
    <source>
        <dbReference type="ARBA" id="ARBA00022475"/>
    </source>
</evidence>
<evidence type="ECO:0000256" key="8">
    <source>
        <dbReference type="RuleBase" id="RU363041"/>
    </source>
</evidence>
<dbReference type="PANTHER" id="PTHR30269">
    <property type="entry name" value="TRANSMEMBRANE PROTEIN YFCA"/>
    <property type="match status" value="1"/>
</dbReference>
<dbReference type="EMBL" id="JACHFQ010000001">
    <property type="protein sequence ID" value="MBB5225006.1"/>
    <property type="molecule type" value="Genomic_DNA"/>
</dbReference>
<evidence type="ECO:0000313" key="9">
    <source>
        <dbReference type="EMBL" id="MBB5225006.1"/>
    </source>
</evidence>
<evidence type="ECO:0000256" key="3">
    <source>
        <dbReference type="ARBA" id="ARBA00022448"/>
    </source>
</evidence>
<evidence type="ECO:0000256" key="1">
    <source>
        <dbReference type="ARBA" id="ARBA00004651"/>
    </source>
</evidence>
<comment type="caution">
    <text evidence="9">The sequence shown here is derived from an EMBL/GenBank/DDBJ whole genome shotgun (WGS) entry which is preliminary data.</text>
</comment>
<protein>
    <recommendedName>
        <fullName evidence="8">Probable membrane transporter protein</fullName>
    </recommendedName>
</protein>
<feature type="transmembrane region" description="Helical" evidence="8">
    <location>
        <begin position="152"/>
        <end position="169"/>
    </location>
</feature>
<keyword evidence="5 8" id="KW-0812">Transmembrane</keyword>
<feature type="transmembrane region" description="Helical" evidence="8">
    <location>
        <begin position="99"/>
        <end position="117"/>
    </location>
</feature>
<comment type="subcellular location">
    <subcellularLocation>
        <location evidence="1 8">Cell membrane</location>
        <topology evidence="1 8">Multi-pass membrane protein</topology>
    </subcellularLocation>
</comment>
<evidence type="ECO:0000256" key="5">
    <source>
        <dbReference type="ARBA" id="ARBA00022692"/>
    </source>
</evidence>
<feature type="transmembrane region" description="Helical" evidence="8">
    <location>
        <begin position="231"/>
        <end position="249"/>
    </location>
</feature>
<dbReference type="PANTHER" id="PTHR30269:SF0">
    <property type="entry name" value="MEMBRANE TRANSPORTER PROTEIN YFCA-RELATED"/>
    <property type="match status" value="1"/>
</dbReference>
<comment type="similarity">
    <text evidence="2 8">Belongs to the 4-toluene sulfonate uptake permease (TSUP) (TC 2.A.102) family.</text>
</comment>
<feature type="transmembrane region" description="Helical" evidence="8">
    <location>
        <begin position="69"/>
        <end position="93"/>
    </location>
</feature>
<name>A0A7W8G7A5_9SPIR</name>
<evidence type="ECO:0000256" key="2">
    <source>
        <dbReference type="ARBA" id="ARBA00009142"/>
    </source>
</evidence>
<proteinExistence type="inferred from homology"/>
<keyword evidence="6 8" id="KW-1133">Transmembrane helix</keyword>
<organism evidence="9 10">
    <name type="scientific">Treponema ruminis</name>
    <dbReference type="NCBI Taxonomy" id="744515"/>
    <lineage>
        <taxon>Bacteria</taxon>
        <taxon>Pseudomonadati</taxon>
        <taxon>Spirochaetota</taxon>
        <taxon>Spirochaetia</taxon>
        <taxon>Spirochaetales</taxon>
        <taxon>Treponemataceae</taxon>
        <taxon>Treponema</taxon>
    </lineage>
</organism>
<dbReference type="RefSeq" id="WP_260309052.1">
    <property type="nucleotide sequence ID" value="NZ_JACHFQ010000001.1"/>
</dbReference>
<keyword evidence="3" id="KW-0813">Transport</keyword>
<feature type="transmembrane region" description="Helical" evidence="8">
    <location>
        <begin position="189"/>
        <end position="211"/>
    </location>
</feature>
<gene>
    <name evidence="9" type="ORF">HNP76_000346</name>
</gene>
<dbReference type="InterPro" id="IPR052017">
    <property type="entry name" value="TSUP"/>
</dbReference>
<sequence length="251" mass="26706">MPFYSFLIVCPMLFLAGFVDSIAGGGGLISLPAYLFAGLPIHSAIATNKFSSTFGTALSTARFIKQRLVLAKLAIPSVFFGFLGSAIGARLSLLVPEKVLKYLLLAVLPVAAFCVLNKKIFKAGETKELKCDLKTFLIVMISALIIGTYDGLYGPGTGTFLIIAFTVFAKMRIEQANAHTKVINFSTNVAALVVFLLHGQVLIPLGIAAAASNMLGNYFGSGLVMTKGPKIVKPLIIFVLALLLVKIIVGF</sequence>
<dbReference type="Pfam" id="PF01925">
    <property type="entry name" value="TauE"/>
    <property type="match status" value="1"/>
</dbReference>